<sequence length="138" mass="15491">MLRALIALLILSVHLAVQAEPVVVMRAQTAETLSHEAVTNIFMGRFRALPSGNPAQPIDQPRDSPLRAHFYQRLVNKDQTSINAYWSRLHFSGKASPPLQTASEDEVIRQVLRQPGGIAYVRRAQVDSRLRIVFELPP</sequence>
<evidence type="ECO:0000313" key="2">
    <source>
        <dbReference type="EMBL" id="WZJ22752.1"/>
    </source>
</evidence>
<dbReference type="SUPFAM" id="SSF53850">
    <property type="entry name" value="Periplasmic binding protein-like II"/>
    <property type="match status" value="1"/>
</dbReference>
<dbReference type="Gene3D" id="3.40.190.10">
    <property type="entry name" value="Periplasmic binding protein-like II"/>
    <property type="match status" value="1"/>
</dbReference>
<proteinExistence type="predicted"/>
<protein>
    <recommendedName>
        <fullName evidence="4">Phosphate ABC transporter substrate-binding protein</fullName>
    </recommendedName>
</protein>
<organism evidence="2 3">
    <name type="scientific">Azonexus hydrophilus</name>
    <dbReference type="NCBI Taxonomy" id="418702"/>
    <lineage>
        <taxon>Bacteria</taxon>
        <taxon>Pseudomonadati</taxon>
        <taxon>Pseudomonadota</taxon>
        <taxon>Betaproteobacteria</taxon>
        <taxon>Rhodocyclales</taxon>
        <taxon>Azonexaceae</taxon>
        <taxon>Azonexus</taxon>
    </lineage>
</organism>
<feature type="chain" id="PRO_5047117937" description="Phosphate ABC transporter substrate-binding protein" evidence="1">
    <location>
        <begin position="20"/>
        <end position="138"/>
    </location>
</feature>
<evidence type="ECO:0000256" key="1">
    <source>
        <dbReference type="SAM" id="SignalP"/>
    </source>
</evidence>
<accession>A0ABZ2XK70</accession>
<dbReference type="Proteomes" id="UP001479520">
    <property type="component" value="Chromosome"/>
</dbReference>
<evidence type="ECO:0008006" key="4">
    <source>
        <dbReference type="Google" id="ProtNLM"/>
    </source>
</evidence>
<evidence type="ECO:0000313" key="3">
    <source>
        <dbReference type="Proteomes" id="UP001479520"/>
    </source>
</evidence>
<dbReference type="EMBL" id="CP151406">
    <property type="protein sequence ID" value="WZJ22752.1"/>
    <property type="molecule type" value="Genomic_DNA"/>
</dbReference>
<dbReference type="RefSeq" id="WP_341744340.1">
    <property type="nucleotide sequence ID" value="NZ_CP151406.1"/>
</dbReference>
<gene>
    <name evidence="2" type="ORF">AADV58_06325</name>
</gene>
<feature type="signal peptide" evidence="1">
    <location>
        <begin position="1"/>
        <end position="19"/>
    </location>
</feature>
<name>A0ABZ2XK70_9RHOO</name>
<keyword evidence="1" id="KW-0732">Signal</keyword>
<reference evidence="2 3" key="1">
    <citation type="submission" date="2024-04" db="EMBL/GenBank/DDBJ databases">
        <title>Dissimilatory iodate-reducing microorganisms contribute to the enrichment of iodine in groundwater.</title>
        <authorList>
            <person name="Jiang Z."/>
        </authorList>
    </citation>
    <scope>NUCLEOTIDE SEQUENCE [LARGE SCALE GENOMIC DNA]</scope>
    <source>
        <strain evidence="2 3">NCP973</strain>
    </source>
</reference>
<keyword evidence="3" id="KW-1185">Reference proteome</keyword>